<dbReference type="Pfam" id="PF00486">
    <property type="entry name" value="Trans_reg_C"/>
    <property type="match status" value="1"/>
</dbReference>
<dbReference type="RefSeq" id="WP_075569989.1">
    <property type="nucleotide sequence ID" value="NZ_MSDO01000011.1"/>
</dbReference>
<dbReference type="AlphaFoldDB" id="A0A1Q8SSN4"/>
<accession>A0A1Q8SSN4</accession>
<dbReference type="Gene3D" id="1.10.10.10">
    <property type="entry name" value="Winged helix-like DNA-binding domain superfamily/Winged helix DNA-binding domain"/>
    <property type="match status" value="1"/>
</dbReference>
<comment type="caution">
    <text evidence="8">The sequence shown here is derived from an EMBL/GenBank/DDBJ whole genome shotgun (WGS) entry which is preliminary data.</text>
</comment>
<evidence type="ECO:0000256" key="5">
    <source>
        <dbReference type="PROSITE-ProRule" id="PRU01091"/>
    </source>
</evidence>
<proteinExistence type="predicted"/>
<keyword evidence="2 5" id="KW-0238">DNA-binding</keyword>
<name>A0A1Q8SSN4_9GAMM</name>
<dbReference type="InterPro" id="IPR039420">
    <property type="entry name" value="WalR-like"/>
</dbReference>
<dbReference type="SUPFAM" id="SSF46894">
    <property type="entry name" value="C-terminal effector domain of the bipartite response regulators"/>
    <property type="match status" value="1"/>
</dbReference>
<dbReference type="OrthoDB" id="9802426at2"/>
<dbReference type="SMART" id="SM00448">
    <property type="entry name" value="REC"/>
    <property type="match status" value="1"/>
</dbReference>
<feature type="DNA-binding region" description="OmpR/PhoB-type" evidence="5">
    <location>
        <begin position="124"/>
        <end position="218"/>
    </location>
</feature>
<dbReference type="Gene3D" id="3.40.50.2300">
    <property type="match status" value="1"/>
</dbReference>
<dbReference type="InterPro" id="IPR016032">
    <property type="entry name" value="Sig_transdc_resp-reg_C-effctor"/>
</dbReference>
<dbReference type="GO" id="GO:0032993">
    <property type="term" value="C:protein-DNA complex"/>
    <property type="evidence" value="ECO:0007669"/>
    <property type="project" value="TreeGrafter"/>
</dbReference>
<keyword evidence="1" id="KW-0805">Transcription regulation</keyword>
<keyword evidence="3" id="KW-0804">Transcription</keyword>
<dbReference type="PROSITE" id="PS51755">
    <property type="entry name" value="OMPR_PHOB"/>
    <property type="match status" value="1"/>
</dbReference>
<evidence type="ECO:0000256" key="3">
    <source>
        <dbReference type="ARBA" id="ARBA00023163"/>
    </source>
</evidence>
<dbReference type="SMART" id="SM00862">
    <property type="entry name" value="Trans_reg_C"/>
    <property type="match status" value="1"/>
</dbReference>
<evidence type="ECO:0000313" key="9">
    <source>
        <dbReference type="Proteomes" id="UP000186878"/>
    </source>
</evidence>
<dbReference type="InterPro" id="IPR011006">
    <property type="entry name" value="CheY-like_superfamily"/>
</dbReference>
<dbReference type="Proteomes" id="UP000186878">
    <property type="component" value="Unassembled WGS sequence"/>
</dbReference>
<protein>
    <submittedName>
        <fullName evidence="8">DNA-binding response regulator</fullName>
    </submittedName>
</protein>
<dbReference type="CDD" id="cd00383">
    <property type="entry name" value="trans_reg_C"/>
    <property type="match status" value="1"/>
</dbReference>
<dbReference type="InterPro" id="IPR001789">
    <property type="entry name" value="Sig_transdc_resp-reg_receiver"/>
</dbReference>
<evidence type="ECO:0000259" key="7">
    <source>
        <dbReference type="PROSITE" id="PS51755"/>
    </source>
</evidence>
<dbReference type="STRING" id="404433.BTW07_09805"/>
<evidence type="ECO:0000259" key="6">
    <source>
        <dbReference type="PROSITE" id="PS50110"/>
    </source>
</evidence>
<sequence length="220" mass="24575">MRVMLVEDDPLLGEGVVDVLRREQMVPEWLMEGRGVCEALEGSTFDALILDLGLPDIDGFEVLKQLREAQSQIPVLVLTARDDVVNRIRGLDSGADDYLIKPFDNGELLARLRALVRRSAGRASPQVSCGRLTLDPAAHEIRFDQTVVALGRREHDLLAYLMTHPGQVFTRDQLVEVLYGWDAEVESNVIEVHVHHLRRKFGSEVVTTVRNVGYRLGVAG</sequence>
<evidence type="ECO:0000256" key="1">
    <source>
        <dbReference type="ARBA" id="ARBA00023015"/>
    </source>
</evidence>
<dbReference type="GO" id="GO:0005829">
    <property type="term" value="C:cytosol"/>
    <property type="evidence" value="ECO:0007669"/>
    <property type="project" value="TreeGrafter"/>
</dbReference>
<dbReference type="EMBL" id="MSDO01000011">
    <property type="protein sequence ID" value="OLO04433.1"/>
    <property type="molecule type" value="Genomic_DNA"/>
</dbReference>
<dbReference type="CDD" id="cd17624">
    <property type="entry name" value="REC_OmpR_PmrA-like"/>
    <property type="match status" value="1"/>
</dbReference>
<dbReference type="PROSITE" id="PS50110">
    <property type="entry name" value="RESPONSE_REGULATORY"/>
    <property type="match status" value="1"/>
</dbReference>
<dbReference type="GO" id="GO:0000156">
    <property type="term" value="F:phosphorelay response regulator activity"/>
    <property type="evidence" value="ECO:0007669"/>
    <property type="project" value="TreeGrafter"/>
</dbReference>
<evidence type="ECO:0000256" key="4">
    <source>
        <dbReference type="PROSITE-ProRule" id="PRU00169"/>
    </source>
</evidence>
<feature type="domain" description="OmpR/PhoB-type" evidence="7">
    <location>
        <begin position="124"/>
        <end position="218"/>
    </location>
</feature>
<dbReference type="Gene3D" id="6.10.250.690">
    <property type="match status" value="1"/>
</dbReference>
<gene>
    <name evidence="8" type="ORF">BTW07_09805</name>
</gene>
<organism evidence="8 9">
    <name type="scientific">Salinicola socius</name>
    <dbReference type="NCBI Taxonomy" id="404433"/>
    <lineage>
        <taxon>Bacteria</taxon>
        <taxon>Pseudomonadati</taxon>
        <taxon>Pseudomonadota</taxon>
        <taxon>Gammaproteobacteria</taxon>
        <taxon>Oceanospirillales</taxon>
        <taxon>Halomonadaceae</taxon>
        <taxon>Salinicola</taxon>
    </lineage>
</organism>
<keyword evidence="9" id="KW-1185">Reference proteome</keyword>
<dbReference type="PANTHER" id="PTHR48111">
    <property type="entry name" value="REGULATOR OF RPOS"/>
    <property type="match status" value="1"/>
</dbReference>
<keyword evidence="4" id="KW-0597">Phosphoprotein</keyword>
<dbReference type="InterPro" id="IPR001867">
    <property type="entry name" value="OmpR/PhoB-type_DNA-bd"/>
</dbReference>
<dbReference type="GO" id="GO:0000976">
    <property type="term" value="F:transcription cis-regulatory region binding"/>
    <property type="evidence" value="ECO:0007669"/>
    <property type="project" value="TreeGrafter"/>
</dbReference>
<feature type="modified residue" description="4-aspartylphosphate" evidence="4">
    <location>
        <position position="51"/>
    </location>
</feature>
<evidence type="ECO:0000256" key="2">
    <source>
        <dbReference type="ARBA" id="ARBA00023125"/>
    </source>
</evidence>
<dbReference type="SUPFAM" id="SSF52172">
    <property type="entry name" value="CheY-like"/>
    <property type="match status" value="1"/>
</dbReference>
<reference evidence="8 9" key="1">
    <citation type="submission" date="2016-12" db="EMBL/GenBank/DDBJ databases">
        <title>Draft genome sequences of strains Salinicola socius SMB35, Salinicola sp. MH3R3-1 and Chromohalobacter sp. SMB17 from the Verkhnekamsk potash mining region of Russia.</title>
        <authorList>
            <person name="Mavrodi D.V."/>
            <person name="Olsson B.E."/>
            <person name="Korsakova E.S."/>
            <person name="Pyankova A."/>
            <person name="Mavrodi O.V."/>
            <person name="Plotnikova E.G."/>
        </authorList>
    </citation>
    <scope>NUCLEOTIDE SEQUENCE [LARGE SCALE GENOMIC DNA]</scope>
    <source>
        <strain evidence="8 9">SMB35</strain>
    </source>
</reference>
<dbReference type="GO" id="GO:0006355">
    <property type="term" value="P:regulation of DNA-templated transcription"/>
    <property type="evidence" value="ECO:0007669"/>
    <property type="project" value="InterPro"/>
</dbReference>
<dbReference type="InterPro" id="IPR036388">
    <property type="entry name" value="WH-like_DNA-bd_sf"/>
</dbReference>
<dbReference type="Pfam" id="PF00072">
    <property type="entry name" value="Response_reg"/>
    <property type="match status" value="1"/>
</dbReference>
<evidence type="ECO:0000313" key="8">
    <source>
        <dbReference type="EMBL" id="OLO04433.1"/>
    </source>
</evidence>
<dbReference type="PANTHER" id="PTHR48111:SF67">
    <property type="entry name" value="TRANSCRIPTIONAL REGULATORY PROTEIN TCTD"/>
    <property type="match status" value="1"/>
</dbReference>
<feature type="domain" description="Response regulatory" evidence="6">
    <location>
        <begin position="2"/>
        <end position="116"/>
    </location>
</feature>